<organism evidence="2 3">
    <name type="scientific">Goodea atripinnis</name>
    <dbReference type="NCBI Taxonomy" id="208336"/>
    <lineage>
        <taxon>Eukaryota</taxon>
        <taxon>Metazoa</taxon>
        <taxon>Chordata</taxon>
        <taxon>Craniata</taxon>
        <taxon>Vertebrata</taxon>
        <taxon>Euteleostomi</taxon>
        <taxon>Actinopterygii</taxon>
        <taxon>Neopterygii</taxon>
        <taxon>Teleostei</taxon>
        <taxon>Neoteleostei</taxon>
        <taxon>Acanthomorphata</taxon>
        <taxon>Ovalentaria</taxon>
        <taxon>Atherinomorphae</taxon>
        <taxon>Cyprinodontiformes</taxon>
        <taxon>Goodeidae</taxon>
        <taxon>Goodea</taxon>
    </lineage>
</organism>
<reference evidence="2 3" key="1">
    <citation type="submission" date="2021-06" db="EMBL/GenBank/DDBJ databases">
        <authorList>
            <person name="Palmer J.M."/>
        </authorList>
    </citation>
    <scope>NUCLEOTIDE SEQUENCE [LARGE SCALE GENOMIC DNA]</scope>
    <source>
        <strain evidence="2 3">GA_2019</strain>
        <tissue evidence="2">Muscle</tissue>
    </source>
</reference>
<proteinExistence type="predicted"/>
<protein>
    <submittedName>
        <fullName evidence="2">Uncharacterized protein</fullName>
    </submittedName>
</protein>
<accession>A0ABV0P1X0</accession>
<name>A0ABV0P1X0_9TELE</name>
<keyword evidence="3" id="KW-1185">Reference proteome</keyword>
<dbReference type="EMBL" id="JAHRIO010060211">
    <property type="protein sequence ID" value="MEQ2177610.1"/>
    <property type="molecule type" value="Genomic_DNA"/>
</dbReference>
<feature type="region of interest" description="Disordered" evidence="1">
    <location>
        <begin position="1"/>
        <end position="27"/>
    </location>
</feature>
<evidence type="ECO:0000313" key="2">
    <source>
        <dbReference type="EMBL" id="MEQ2177610.1"/>
    </source>
</evidence>
<evidence type="ECO:0000313" key="3">
    <source>
        <dbReference type="Proteomes" id="UP001476798"/>
    </source>
</evidence>
<comment type="caution">
    <text evidence="2">The sequence shown here is derived from an EMBL/GenBank/DDBJ whole genome shotgun (WGS) entry which is preliminary data.</text>
</comment>
<evidence type="ECO:0000256" key="1">
    <source>
        <dbReference type="SAM" id="MobiDB-lite"/>
    </source>
</evidence>
<dbReference type="Proteomes" id="UP001476798">
    <property type="component" value="Unassembled WGS sequence"/>
</dbReference>
<sequence>MVNPLPPCEDSARGANPSQGAPVGLDGRVGGDQRRLISRVAEPPLLALSWRTIAPFLWPDALMTQVCLLFLTSPAVVPLFSQQQQLFSPVPRLHGKFSGGVCVSAPQRAVGVTIYASHRALRGSRTSCCDGSAVINGNTAE</sequence>
<gene>
    <name evidence="2" type="ORF">GOODEAATRI_005329</name>
</gene>